<evidence type="ECO:0000256" key="2">
    <source>
        <dbReference type="ARBA" id="ARBA00022714"/>
    </source>
</evidence>
<dbReference type="PIRSF" id="PIRSF000216">
    <property type="entry name" value="NADH_DH_24kDa"/>
    <property type="match status" value="1"/>
</dbReference>
<gene>
    <name evidence="7" type="ORF">UFOPK3401_00365</name>
</gene>
<dbReference type="EMBL" id="CAFBLM010000010">
    <property type="protein sequence ID" value="CAB4863205.1"/>
    <property type="molecule type" value="Genomic_DNA"/>
</dbReference>
<dbReference type="InterPro" id="IPR042128">
    <property type="entry name" value="NuoE_dom"/>
</dbReference>
<evidence type="ECO:0000313" key="7">
    <source>
        <dbReference type="EMBL" id="CAB4863205.1"/>
    </source>
</evidence>
<dbReference type="InterPro" id="IPR041921">
    <property type="entry name" value="NuoE_N"/>
</dbReference>
<dbReference type="InterPro" id="IPR036249">
    <property type="entry name" value="Thioredoxin-like_sf"/>
</dbReference>
<dbReference type="AlphaFoldDB" id="A0A6J7D268"/>
<dbReference type="GO" id="GO:0003954">
    <property type="term" value="F:NADH dehydrogenase activity"/>
    <property type="evidence" value="ECO:0007669"/>
    <property type="project" value="TreeGrafter"/>
</dbReference>
<dbReference type="PANTHER" id="PTHR10371">
    <property type="entry name" value="NADH DEHYDROGENASE UBIQUINONE FLAVOPROTEIN 2, MITOCHONDRIAL"/>
    <property type="match status" value="1"/>
</dbReference>
<comment type="similarity">
    <text evidence="1">Belongs to the complex I 24 kDa subunit family.</text>
</comment>
<evidence type="ECO:0000256" key="1">
    <source>
        <dbReference type="ARBA" id="ARBA00010643"/>
    </source>
</evidence>
<evidence type="ECO:0000256" key="3">
    <source>
        <dbReference type="ARBA" id="ARBA00022723"/>
    </source>
</evidence>
<dbReference type="CDD" id="cd03064">
    <property type="entry name" value="TRX_Fd_NuoE"/>
    <property type="match status" value="1"/>
</dbReference>
<keyword evidence="5" id="KW-0411">Iron-sulfur</keyword>
<protein>
    <submittedName>
        <fullName evidence="7">Unannotated protein</fullName>
    </submittedName>
</protein>
<dbReference type="NCBIfam" id="NF005721">
    <property type="entry name" value="PRK07539.1-1"/>
    <property type="match status" value="1"/>
</dbReference>
<organism evidence="7">
    <name type="scientific">freshwater metagenome</name>
    <dbReference type="NCBI Taxonomy" id="449393"/>
    <lineage>
        <taxon>unclassified sequences</taxon>
        <taxon>metagenomes</taxon>
        <taxon>ecological metagenomes</taxon>
    </lineage>
</organism>
<dbReference type="InterPro" id="IPR002023">
    <property type="entry name" value="NuoE-like"/>
</dbReference>
<reference evidence="7" key="1">
    <citation type="submission" date="2020-05" db="EMBL/GenBank/DDBJ databases">
        <authorList>
            <person name="Chiriac C."/>
            <person name="Salcher M."/>
            <person name="Ghai R."/>
            <person name="Kavagutti S V."/>
        </authorList>
    </citation>
    <scope>NUCLEOTIDE SEQUENCE</scope>
</reference>
<keyword evidence="3" id="KW-0479">Metal-binding</keyword>
<sequence length="218" mass="23510">MALTDKTRDEMREIMARYPQPRSALLPMLHLVQSEEGYVTPEGIEMCAAELGISAAEVTGVVTFYTMYKRKAMGKHHVGVCTNSLCAIMGGDAIFSRVKEHLGVGNDQTTPDGKITLEHIECQAACDFAPVMTIDWEFFDNQTPGSAIDLMNDLMADREVTSTRGPVISSWRENERLFAGFADGKANQGPAAGDASLLGLNLARARGDSIPANPGADA</sequence>
<dbReference type="Gene3D" id="1.10.10.1590">
    <property type="entry name" value="NADH-quinone oxidoreductase subunit E"/>
    <property type="match status" value="1"/>
</dbReference>
<dbReference type="SUPFAM" id="SSF52833">
    <property type="entry name" value="Thioredoxin-like"/>
    <property type="match status" value="1"/>
</dbReference>
<dbReference type="NCBIfam" id="TIGR01958">
    <property type="entry name" value="nuoE_fam"/>
    <property type="match status" value="1"/>
</dbReference>
<accession>A0A6J7D268</accession>
<dbReference type="Pfam" id="PF01257">
    <property type="entry name" value="2Fe-2S_thioredx"/>
    <property type="match status" value="1"/>
</dbReference>
<dbReference type="GO" id="GO:0051537">
    <property type="term" value="F:2 iron, 2 sulfur cluster binding"/>
    <property type="evidence" value="ECO:0007669"/>
    <property type="project" value="UniProtKB-KW"/>
</dbReference>
<keyword evidence="4" id="KW-0408">Iron</keyword>
<comment type="cofactor">
    <cofactor evidence="6">
        <name>[2Fe-2S] cluster</name>
        <dbReference type="ChEBI" id="CHEBI:190135"/>
    </cofactor>
</comment>
<dbReference type="PANTHER" id="PTHR10371:SF3">
    <property type="entry name" value="NADH DEHYDROGENASE [UBIQUINONE] FLAVOPROTEIN 2, MITOCHONDRIAL"/>
    <property type="match status" value="1"/>
</dbReference>
<evidence type="ECO:0000256" key="4">
    <source>
        <dbReference type="ARBA" id="ARBA00023004"/>
    </source>
</evidence>
<dbReference type="Gene3D" id="3.40.30.10">
    <property type="entry name" value="Glutaredoxin"/>
    <property type="match status" value="1"/>
</dbReference>
<keyword evidence="2" id="KW-0001">2Fe-2S</keyword>
<evidence type="ECO:0000256" key="6">
    <source>
        <dbReference type="ARBA" id="ARBA00034078"/>
    </source>
</evidence>
<dbReference type="FunFam" id="1.10.10.1590:FF:000001">
    <property type="entry name" value="NADH-quinone oxidoreductase subunit E"/>
    <property type="match status" value="1"/>
</dbReference>
<proteinExistence type="inferred from homology"/>
<evidence type="ECO:0000256" key="5">
    <source>
        <dbReference type="ARBA" id="ARBA00023014"/>
    </source>
</evidence>
<dbReference type="GO" id="GO:0046872">
    <property type="term" value="F:metal ion binding"/>
    <property type="evidence" value="ECO:0007669"/>
    <property type="project" value="UniProtKB-KW"/>
</dbReference>
<name>A0A6J7D268_9ZZZZ</name>